<dbReference type="PANTHER" id="PTHR32282:SF33">
    <property type="entry name" value="PEPTIDOGLYCAN GLYCOSYLTRANSFERASE"/>
    <property type="match status" value="1"/>
</dbReference>
<dbReference type="Pfam" id="PF00912">
    <property type="entry name" value="Transgly"/>
    <property type="match status" value="1"/>
</dbReference>
<proteinExistence type="predicted"/>
<dbReference type="InterPro" id="IPR036950">
    <property type="entry name" value="PBP_transglycosylase"/>
</dbReference>
<keyword evidence="6" id="KW-0511">Multifunctional enzyme</keyword>
<evidence type="ECO:0000256" key="6">
    <source>
        <dbReference type="ARBA" id="ARBA00023268"/>
    </source>
</evidence>
<dbReference type="Gene3D" id="3.40.710.10">
    <property type="entry name" value="DD-peptidase/beta-lactamase superfamily"/>
    <property type="match status" value="1"/>
</dbReference>
<keyword evidence="3" id="KW-0328">Glycosyltransferase</keyword>
<dbReference type="InterPro" id="IPR023346">
    <property type="entry name" value="Lysozyme-like_dom_sf"/>
</dbReference>
<feature type="non-terminal residue" evidence="11">
    <location>
        <position position="489"/>
    </location>
</feature>
<keyword evidence="5" id="KW-0378">Hydrolase</keyword>
<accession>X1AGB4</accession>
<organism evidence="11">
    <name type="scientific">marine sediment metagenome</name>
    <dbReference type="NCBI Taxonomy" id="412755"/>
    <lineage>
        <taxon>unclassified sequences</taxon>
        <taxon>metagenomes</taxon>
        <taxon>ecological metagenomes</taxon>
    </lineage>
</organism>
<gene>
    <name evidence="11" type="ORF">S01H4_07089</name>
</gene>
<dbReference type="SUPFAM" id="SSF56601">
    <property type="entry name" value="beta-lactamase/transpeptidase-like"/>
    <property type="match status" value="1"/>
</dbReference>
<dbReference type="Pfam" id="PF00905">
    <property type="entry name" value="Transpeptidase"/>
    <property type="match status" value="1"/>
</dbReference>
<comment type="caution">
    <text evidence="11">The sequence shown here is derived from an EMBL/GenBank/DDBJ whole genome shotgun (WGS) entry which is preliminary data.</text>
</comment>
<dbReference type="GO" id="GO:0004180">
    <property type="term" value="F:carboxypeptidase activity"/>
    <property type="evidence" value="ECO:0007669"/>
    <property type="project" value="UniProtKB-KW"/>
</dbReference>
<dbReference type="EMBL" id="BART01002274">
    <property type="protein sequence ID" value="GAG59096.1"/>
    <property type="molecule type" value="Genomic_DNA"/>
</dbReference>
<feature type="non-terminal residue" evidence="11">
    <location>
        <position position="1"/>
    </location>
</feature>
<evidence type="ECO:0000256" key="8">
    <source>
        <dbReference type="ARBA" id="ARBA00049902"/>
    </source>
</evidence>
<dbReference type="GO" id="GO:0008955">
    <property type="term" value="F:peptidoglycan glycosyltransferase activity"/>
    <property type="evidence" value="ECO:0007669"/>
    <property type="project" value="UniProtKB-EC"/>
</dbReference>
<evidence type="ECO:0000259" key="10">
    <source>
        <dbReference type="Pfam" id="PF00912"/>
    </source>
</evidence>
<evidence type="ECO:0000256" key="3">
    <source>
        <dbReference type="ARBA" id="ARBA00022676"/>
    </source>
</evidence>
<dbReference type="Gene3D" id="1.10.3810.10">
    <property type="entry name" value="Biosynthetic peptidoglycan transglycosylase-like"/>
    <property type="match status" value="1"/>
</dbReference>
<evidence type="ECO:0000313" key="11">
    <source>
        <dbReference type="EMBL" id="GAG59096.1"/>
    </source>
</evidence>
<evidence type="ECO:0000256" key="5">
    <source>
        <dbReference type="ARBA" id="ARBA00022801"/>
    </source>
</evidence>
<dbReference type="EC" id="2.4.99.28" evidence="7"/>
<evidence type="ECO:0000256" key="1">
    <source>
        <dbReference type="ARBA" id="ARBA00022645"/>
    </source>
</evidence>
<dbReference type="GO" id="GO:0008658">
    <property type="term" value="F:penicillin binding"/>
    <property type="evidence" value="ECO:0007669"/>
    <property type="project" value="InterPro"/>
</dbReference>
<dbReference type="InterPro" id="IPR001264">
    <property type="entry name" value="Glyco_trans_51"/>
</dbReference>
<evidence type="ECO:0000256" key="2">
    <source>
        <dbReference type="ARBA" id="ARBA00022670"/>
    </source>
</evidence>
<reference evidence="11" key="1">
    <citation type="journal article" date="2014" name="Front. Microbiol.">
        <title>High frequency of phylogenetically diverse reductive dehalogenase-homologous genes in deep subseafloor sedimentary metagenomes.</title>
        <authorList>
            <person name="Kawai M."/>
            <person name="Futagami T."/>
            <person name="Toyoda A."/>
            <person name="Takaki Y."/>
            <person name="Nishi S."/>
            <person name="Hori S."/>
            <person name="Arai W."/>
            <person name="Tsubouchi T."/>
            <person name="Morono Y."/>
            <person name="Uchiyama I."/>
            <person name="Ito T."/>
            <person name="Fujiyama A."/>
            <person name="Inagaki F."/>
            <person name="Takami H."/>
        </authorList>
    </citation>
    <scope>NUCLEOTIDE SEQUENCE</scope>
    <source>
        <strain evidence="11">Expedition CK06-06</strain>
    </source>
</reference>
<feature type="domain" description="Glycosyl transferase family 51" evidence="10">
    <location>
        <begin position="1"/>
        <end position="96"/>
    </location>
</feature>
<evidence type="ECO:0000256" key="4">
    <source>
        <dbReference type="ARBA" id="ARBA00022679"/>
    </source>
</evidence>
<evidence type="ECO:0000256" key="7">
    <source>
        <dbReference type="ARBA" id="ARBA00044770"/>
    </source>
</evidence>
<dbReference type="PANTHER" id="PTHR32282">
    <property type="entry name" value="BINDING PROTEIN TRANSPEPTIDASE, PUTATIVE-RELATED"/>
    <property type="match status" value="1"/>
</dbReference>
<dbReference type="InterPro" id="IPR050396">
    <property type="entry name" value="Glycosyltr_51/Transpeptidase"/>
</dbReference>
<keyword evidence="4" id="KW-0808">Transferase</keyword>
<dbReference type="SUPFAM" id="SSF53955">
    <property type="entry name" value="Lysozyme-like"/>
    <property type="match status" value="1"/>
</dbReference>
<dbReference type="GO" id="GO:0009252">
    <property type="term" value="P:peptidoglycan biosynthetic process"/>
    <property type="evidence" value="ECO:0007669"/>
    <property type="project" value="TreeGrafter"/>
</dbReference>
<dbReference type="InterPro" id="IPR012338">
    <property type="entry name" value="Beta-lactam/transpept-like"/>
</dbReference>
<dbReference type="InterPro" id="IPR001460">
    <property type="entry name" value="PCN-bd_Tpept"/>
</dbReference>
<keyword evidence="2" id="KW-0645">Protease</keyword>
<sequence>ERTYLNKLKEAYLAYQLEQRFSKDEILELFLNTVYYGEGSYGIETAAKNYFGKSAKDLNLNEAAFLAGVTRNPGGYSPYTKYREALERRNSVLNKMYELNYINKTQLEITRKKPLLVISQKRREKDFALFFIDYVKQILIEKYGVTKTFNGGLKVYTTVDPNLQKLAEEAIKEHLYEEDDPTAALISVEPATGYIKAMVGGEDFKKSQFNIAVQKNRQTGSTFKVFVLAAALENGISPYIAYPPNGPIVLENPGAADWEVENYGKAEFEETKMIILEGIIRSVNVVYAQLIMDVGPGEVARTAMDMGITTKLEPYPSIALGGQGVSPLDMSAAFATLANNGIYIKPVVITKILDPNDQIIYEHEPEEGIRVLREANAYRLTKILEQVIQRGTGVRANIGRPAAGKTGTTQEHWDAWFVGYTPDMSTAVWVGHPEENIRMERLRGLLVQGGTYPAMIWKSFMQEALKDIPVTDFTFPSDPTFPVTVCTMS</sequence>
<protein>
    <recommendedName>
        <fullName evidence="7">peptidoglycan glycosyltransferase</fullName>
        <ecNumber evidence="7">2.4.99.28</ecNumber>
    </recommendedName>
</protein>
<feature type="domain" description="Penicillin-binding protein transpeptidase" evidence="9">
    <location>
        <begin position="188"/>
        <end position="430"/>
    </location>
</feature>
<comment type="catalytic activity">
    <reaction evidence="8">
        <text>[GlcNAc-(1-&gt;4)-Mur2Ac(oyl-L-Ala-gamma-D-Glu-L-Lys-D-Ala-D-Ala)](n)-di-trans,octa-cis-undecaprenyl diphosphate + beta-D-GlcNAc-(1-&gt;4)-Mur2Ac(oyl-L-Ala-gamma-D-Glu-L-Lys-D-Ala-D-Ala)-di-trans,octa-cis-undecaprenyl diphosphate = [GlcNAc-(1-&gt;4)-Mur2Ac(oyl-L-Ala-gamma-D-Glu-L-Lys-D-Ala-D-Ala)](n+1)-di-trans,octa-cis-undecaprenyl diphosphate + di-trans,octa-cis-undecaprenyl diphosphate + H(+)</text>
        <dbReference type="Rhea" id="RHEA:23708"/>
        <dbReference type="Rhea" id="RHEA-COMP:9602"/>
        <dbReference type="Rhea" id="RHEA-COMP:9603"/>
        <dbReference type="ChEBI" id="CHEBI:15378"/>
        <dbReference type="ChEBI" id="CHEBI:58405"/>
        <dbReference type="ChEBI" id="CHEBI:60033"/>
        <dbReference type="ChEBI" id="CHEBI:78435"/>
        <dbReference type="EC" id="2.4.99.28"/>
    </reaction>
</comment>
<keyword evidence="1" id="KW-0121">Carboxypeptidase</keyword>
<dbReference type="GO" id="GO:0006508">
    <property type="term" value="P:proteolysis"/>
    <property type="evidence" value="ECO:0007669"/>
    <property type="project" value="UniProtKB-KW"/>
</dbReference>
<name>X1AGB4_9ZZZZ</name>
<dbReference type="AlphaFoldDB" id="X1AGB4"/>
<evidence type="ECO:0000259" key="9">
    <source>
        <dbReference type="Pfam" id="PF00905"/>
    </source>
</evidence>
<dbReference type="GO" id="GO:0030288">
    <property type="term" value="C:outer membrane-bounded periplasmic space"/>
    <property type="evidence" value="ECO:0007669"/>
    <property type="project" value="TreeGrafter"/>
</dbReference>